<organism evidence="2 3">
    <name type="scientific">Dichanthelium oligosanthes</name>
    <dbReference type="NCBI Taxonomy" id="888268"/>
    <lineage>
        <taxon>Eukaryota</taxon>
        <taxon>Viridiplantae</taxon>
        <taxon>Streptophyta</taxon>
        <taxon>Embryophyta</taxon>
        <taxon>Tracheophyta</taxon>
        <taxon>Spermatophyta</taxon>
        <taxon>Magnoliopsida</taxon>
        <taxon>Liliopsida</taxon>
        <taxon>Poales</taxon>
        <taxon>Poaceae</taxon>
        <taxon>PACMAD clade</taxon>
        <taxon>Panicoideae</taxon>
        <taxon>Panicodae</taxon>
        <taxon>Paniceae</taxon>
        <taxon>Dichantheliinae</taxon>
        <taxon>Dichanthelium</taxon>
    </lineage>
</organism>
<dbReference type="OrthoDB" id="661637at2759"/>
<evidence type="ECO:0000313" key="3">
    <source>
        <dbReference type="Proteomes" id="UP000095767"/>
    </source>
</evidence>
<evidence type="ECO:0000259" key="1">
    <source>
        <dbReference type="Pfam" id="PF12274"/>
    </source>
</evidence>
<dbReference type="EMBL" id="LWDX02001823">
    <property type="protein sequence ID" value="OEL38437.1"/>
    <property type="molecule type" value="Genomic_DNA"/>
</dbReference>
<comment type="caution">
    <text evidence="2">The sequence shown here is derived from an EMBL/GenBank/DDBJ whole genome shotgun (WGS) entry which is preliminary data.</text>
</comment>
<dbReference type="InterPro" id="IPR022059">
    <property type="entry name" value="DUF3615"/>
</dbReference>
<dbReference type="AlphaFoldDB" id="A0A1E5WM39"/>
<dbReference type="Pfam" id="PF12274">
    <property type="entry name" value="DUF3615"/>
    <property type="match status" value="1"/>
</dbReference>
<evidence type="ECO:0000313" key="2">
    <source>
        <dbReference type="EMBL" id="OEL38437.1"/>
    </source>
</evidence>
<reference evidence="2 3" key="1">
    <citation type="submission" date="2016-09" db="EMBL/GenBank/DDBJ databases">
        <title>The draft genome of Dichanthelium oligosanthes: A C3 panicoid grass species.</title>
        <authorList>
            <person name="Studer A.J."/>
            <person name="Schnable J.C."/>
            <person name="Brutnell T.P."/>
        </authorList>
    </citation>
    <scope>NUCLEOTIDE SEQUENCE [LARGE SCALE GENOMIC DNA]</scope>
    <source>
        <strain evidence="3">cv. Kellogg 1175</strain>
        <tissue evidence="2">Leaf</tissue>
    </source>
</reference>
<name>A0A1E5WM39_9POAL</name>
<feature type="non-terminal residue" evidence="2">
    <location>
        <position position="1"/>
    </location>
</feature>
<feature type="domain" description="DUF3615" evidence="1">
    <location>
        <begin position="1"/>
        <end position="95"/>
    </location>
</feature>
<dbReference type="Proteomes" id="UP000095767">
    <property type="component" value="Unassembled WGS sequence"/>
</dbReference>
<keyword evidence="3" id="KW-1185">Reference proteome</keyword>
<gene>
    <name evidence="2" type="ORF">BAE44_0000545</name>
</gene>
<protein>
    <recommendedName>
        <fullName evidence="1">DUF3615 domain-containing protein</fullName>
    </recommendedName>
</protein>
<proteinExistence type="predicted"/>
<sequence>LEHYNKKKKVCYTIYSLVLEKNITEHYLYWIDPSHTVATHTLTSSQEQLFFAEILHCSKRRVPDGFIVTCCEPLRPDSAGDQFSFLLMGRKIRRPEGTSAVRNNTDFTYCRMLHPKGENYVAGHCNIPRIYNYLR</sequence>
<accession>A0A1E5WM39</accession>